<dbReference type="GO" id="GO:0004190">
    <property type="term" value="F:aspartic-type endopeptidase activity"/>
    <property type="evidence" value="ECO:0007669"/>
    <property type="project" value="InterPro"/>
</dbReference>
<gene>
    <name evidence="4" type="ORF">I8E28_15485</name>
</gene>
<dbReference type="InterPro" id="IPR050882">
    <property type="entry name" value="Prepilin_peptidase/N-MTase"/>
</dbReference>
<feature type="transmembrane region" description="Helical" evidence="2">
    <location>
        <begin position="111"/>
        <end position="131"/>
    </location>
</feature>
<reference evidence="4" key="1">
    <citation type="submission" date="2020-12" db="EMBL/GenBank/DDBJ databases">
        <title>Ramlibacter sp. nov., isolated from a freshwater alga, Cryptomonas.</title>
        <authorList>
            <person name="Kim H.M."/>
            <person name="Jeon C.O."/>
        </authorList>
    </citation>
    <scope>NUCLEOTIDE SEQUENCE</scope>
    <source>
        <strain evidence="4">CrO1</strain>
    </source>
</reference>
<dbReference type="Pfam" id="PF01478">
    <property type="entry name" value="Peptidase_A24"/>
    <property type="match status" value="1"/>
</dbReference>
<dbReference type="Gene3D" id="1.20.120.1220">
    <property type="match status" value="1"/>
</dbReference>
<dbReference type="EMBL" id="JAEDAO010000001">
    <property type="protein sequence ID" value="MBK0394003.1"/>
    <property type="molecule type" value="Genomic_DNA"/>
</dbReference>
<feature type="transmembrane region" description="Helical" evidence="2">
    <location>
        <begin position="40"/>
        <end position="59"/>
    </location>
</feature>
<evidence type="ECO:0000256" key="2">
    <source>
        <dbReference type="SAM" id="Phobius"/>
    </source>
</evidence>
<feature type="transmembrane region" description="Helical" evidence="2">
    <location>
        <begin position="170"/>
        <end position="186"/>
    </location>
</feature>
<dbReference type="GO" id="GO:0005886">
    <property type="term" value="C:plasma membrane"/>
    <property type="evidence" value="ECO:0007669"/>
    <property type="project" value="TreeGrafter"/>
</dbReference>
<dbReference type="PANTHER" id="PTHR30487">
    <property type="entry name" value="TYPE 4 PREPILIN-LIKE PROTEINS LEADER PEPTIDE-PROCESSING ENZYME"/>
    <property type="match status" value="1"/>
</dbReference>
<keyword evidence="2" id="KW-0472">Membrane</keyword>
<dbReference type="AlphaFoldDB" id="A0A934Q2M7"/>
<comment type="similarity">
    <text evidence="1">Belongs to the peptidase A24 family.</text>
</comment>
<sequence length="192" mass="19822">MDELRAFLDLLAMLVLDPRTGLLIALLVAAAVIDVRTMRIPNWLTVSGMVCGLLVSASIAPRITQGVGDSVVGALVGLVLLLPLWLVRVLGAGDVKLMAAVGAFLGPLPTLHALAYVAMAGGVAALLVAAWQGSLGRLLQNVYFIVGVLRTPAGTVRQPLASPAASVGKLPYGLCICIGTSAFLLARQFGLT</sequence>
<feature type="domain" description="Prepilin type IV endopeptidase peptidase" evidence="3">
    <location>
        <begin position="22"/>
        <end position="125"/>
    </location>
</feature>
<dbReference type="Proteomes" id="UP000617041">
    <property type="component" value="Unassembled WGS sequence"/>
</dbReference>
<proteinExistence type="inferred from homology"/>
<evidence type="ECO:0000313" key="5">
    <source>
        <dbReference type="Proteomes" id="UP000617041"/>
    </source>
</evidence>
<accession>A0A934Q2M7</accession>
<dbReference type="InterPro" id="IPR000045">
    <property type="entry name" value="Prepilin_IV_endopep_pep"/>
</dbReference>
<organism evidence="4 5">
    <name type="scientific">Ramlibacter algicola</name>
    <dbReference type="NCBI Taxonomy" id="2795217"/>
    <lineage>
        <taxon>Bacteria</taxon>
        <taxon>Pseudomonadati</taxon>
        <taxon>Pseudomonadota</taxon>
        <taxon>Betaproteobacteria</taxon>
        <taxon>Burkholderiales</taxon>
        <taxon>Comamonadaceae</taxon>
        <taxon>Ramlibacter</taxon>
    </lineage>
</organism>
<feature type="transmembrane region" description="Helical" evidence="2">
    <location>
        <begin position="6"/>
        <end position="33"/>
    </location>
</feature>
<dbReference type="PANTHER" id="PTHR30487:SF0">
    <property type="entry name" value="PREPILIN LEADER PEPTIDASE_N-METHYLTRANSFERASE-RELATED"/>
    <property type="match status" value="1"/>
</dbReference>
<feature type="transmembrane region" description="Helical" evidence="2">
    <location>
        <begin position="71"/>
        <end position="90"/>
    </location>
</feature>
<protein>
    <submittedName>
        <fullName evidence="4">Prepilin peptidase</fullName>
    </submittedName>
</protein>
<dbReference type="GO" id="GO:0006465">
    <property type="term" value="P:signal peptide processing"/>
    <property type="evidence" value="ECO:0007669"/>
    <property type="project" value="TreeGrafter"/>
</dbReference>
<keyword evidence="2" id="KW-1133">Transmembrane helix</keyword>
<dbReference type="RefSeq" id="WP_200788962.1">
    <property type="nucleotide sequence ID" value="NZ_JAEDAO010000001.1"/>
</dbReference>
<evidence type="ECO:0000256" key="1">
    <source>
        <dbReference type="ARBA" id="ARBA00005801"/>
    </source>
</evidence>
<evidence type="ECO:0000259" key="3">
    <source>
        <dbReference type="Pfam" id="PF01478"/>
    </source>
</evidence>
<comment type="caution">
    <text evidence="4">The sequence shown here is derived from an EMBL/GenBank/DDBJ whole genome shotgun (WGS) entry which is preliminary data.</text>
</comment>
<keyword evidence="5" id="KW-1185">Reference proteome</keyword>
<name>A0A934Q2M7_9BURK</name>
<evidence type="ECO:0000313" key="4">
    <source>
        <dbReference type="EMBL" id="MBK0394003.1"/>
    </source>
</evidence>
<keyword evidence="2" id="KW-0812">Transmembrane</keyword>